<dbReference type="PANTHER" id="PTHR48084:SF4">
    <property type="entry name" value="2-OXOGLUTARATE OXIDOREDUCTASE SUBUNIT KORB"/>
    <property type="match status" value="1"/>
</dbReference>
<dbReference type="NCBIfam" id="NF008820">
    <property type="entry name" value="PRK11866.1"/>
    <property type="match status" value="1"/>
</dbReference>
<comment type="cofactor">
    <cofactor evidence="3">
        <name>[4Fe-4S] cluster</name>
        <dbReference type="ChEBI" id="CHEBI:49883"/>
    </cofactor>
</comment>
<evidence type="ECO:0000256" key="9">
    <source>
        <dbReference type="ARBA" id="ARBA00023052"/>
    </source>
</evidence>
<dbReference type="Pfam" id="PF02775">
    <property type="entry name" value="TPP_enzyme_C"/>
    <property type="match status" value="1"/>
</dbReference>
<dbReference type="GO" id="GO:0051536">
    <property type="term" value="F:iron-sulfur cluster binding"/>
    <property type="evidence" value="ECO:0007669"/>
    <property type="project" value="UniProtKB-KW"/>
</dbReference>
<comment type="cofactor">
    <cofactor evidence="2">
        <name>thiamine diphosphate</name>
        <dbReference type="ChEBI" id="CHEBI:58937"/>
    </cofactor>
</comment>
<protein>
    <submittedName>
        <fullName evidence="12">2-oxoacid ferredoxin oxidoreductase</fullName>
    </submittedName>
</protein>
<evidence type="ECO:0000256" key="6">
    <source>
        <dbReference type="ARBA" id="ARBA00023002"/>
    </source>
</evidence>
<feature type="domain" description="Pyruvate ferredoxin oxidoreductase beta subunit C-terminal" evidence="11">
    <location>
        <begin position="199"/>
        <end position="263"/>
    </location>
</feature>
<accession>A0A1F4XK25</accession>
<keyword evidence="6" id="KW-0560">Oxidoreductase</keyword>
<dbReference type="CDD" id="cd03375">
    <property type="entry name" value="TPP_OGFOR"/>
    <property type="match status" value="1"/>
</dbReference>
<evidence type="ECO:0000256" key="8">
    <source>
        <dbReference type="ARBA" id="ARBA00023014"/>
    </source>
</evidence>
<keyword evidence="8" id="KW-0411">Iron-sulfur</keyword>
<keyword evidence="7" id="KW-0408">Iron</keyword>
<dbReference type="InterPro" id="IPR011896">
    <property type="entry name" value="OFOB"/>
</dbReference>
<evidence type="ECO:0000256" key="1">
    <source>
        <dbReference type="ARBA" id="ARBA00001946"/>
    </source>
</evidence>
<evidence type="ECO:0000256" key="2">
    <source>
        <dbReference type="ARBA" id="ARBA00001964"/>
    </source>
</evidence>
<gene>
    <name evidence="12" type="ORF">A2V81_00015</name>
</gene>
<sequence>MTPKDFDITTSVPDWCPGCGDFGIWNAMKMAFAEMELKPENIVLIAGIGCSGKLPHWMNTYGFHGVHGRALPVALGAKVANHKLNVVINGGDGDGYGIGMGHFIHAMRANIDVTYIVHNNQIYGLTKGQASPTSSFGDKTVSTPFGVIDTPINPMTIALASGCTFVSRSMAGDLVHLKEILMEAIKHRGFSLVDVLQPCVTYNKVNTYAWGKEVTYKLNSKNHDPSNLDKAWQKAHEWGEKVPIGILYQEKRSTYEDNLPQLAEKPLVEHEIRNIDITKLIERLK</sequence>
<evidence type="ECO:0000313" key="13">
    <source>
        <dbReference type="Proteomes" id="UP000177614"/>
    </source>
</evidence>
<evidence type="ECO:0000256" key="7">
    <source>
        <dbReference type="ARBA" id="ARBA00023004"/>
    </source>
</evidence>
<organism evidence="12 13">
    <name type="scientific">Candidatus Abawacabacteria bacterium RBG_16_42_10</name>
    <dbReference type="NCBI Taxonomy" id="1817814"/>
    <lineage>
        <taxon>Bacteria</taxon>
        <taxon>Candidatus Abawacaibacteriota</taxon>
    </lineage>
</organism>
<dbReference type="AlphaFoldDB" id="A0A1F4XK25"/>
<evidence type="ECO:0000259" key="10">
    <source>
        <dbReference type="Pfam" id="PF02775"/>
    </source>
</evidence>
<comment type="caution">
    <text evidence="12">The sequence shown here is derived from an EMBL/GenBank/DDBJ whole genome shotgun (WGS) entry which is preliminary data.</text>
</comment>
<name>A0A1F4XK25_9BACT</name>
<dbReference type="InterPro" id="IPR029061">
    <property type="entry name" value="THDP-binding"/>
</dbReference>
<dbReference type="GO" id="GO:0045333">
    <property type="term" value="P:cellular respiration"/>
    <property type="evidence" value="ECO:0007669"/>
    <property type="project" value="UniProtKB-ARBA"/>
</dbReference>
<dbReference type="STRING" id="1817814.A2V81_00015"/>
<comment type="cofactor">
    <cofactor evidence="1">
        <name>Mg(2+)</name>
        <dbReference type="ChEBI" id="CHEBI:18420"/>
    </cofactor>
</comment>
<evidence type="ECO:0000256" key="5">
    <source>
        <dbReference type="ARBA" id="ARBA00022842"/>
    </source>
</evidence>
<proteinExistence type="predicted"/>
<keyword evidence="5" id="KW-0460">Magnesium</keyword>
<feature type="domain" description="Thiamine pyrophosphate enzyme TPP-binding" evidence="10">
    <location>
        <begin position="48"/>
        <end position="195"/>
    </location>
</feature>
<dbReference type="GO" id="GO:0016625">
    <property type="term" value="F:oxidoreductase activity, acting on the aldehyde or oxo group of donors, iron-sulfur protein as acceptor"/>
    <property type="evidence" value="ECO:0007669"/>
    <property type="project" value="UniProtKB-ARBA"/>
</dbReference>
<evidence type="ECO:0000256" key="4">
    <source>
        <dbReference type="ARBA" id="ARBA00022723"/>
    </source>
</evidence>
<dbReference type="InterPro" id="IPR032686">
    <property type="entry name" value="PFO_beta_C"/>
</dbReference>
<dbReference type="PANTHER" id="PTHR48084">
    <property type="entry name" value="2-OXOGLUTARATE OXIDOREDUCTASE SUBUNIT KORB-RELATED"/>
    <property type="match status" value="1"/>
</dbReference>
<reference evidence="12 13" key="1">
    <citation type="journal article" date="2016" name="Nat. Commun.">
        <title>Thousands of microbial genomes shed light on interconnected biogeochemical processes in an aquifer system.</title>
        <authorList>
            <person name="Anantharaman K."/>
            <person name="Brown C.T."/>
            <person name="Hug L.A."/>
            <person name="Sharon I."/>
            <person name="Castelle C.J."/>
            <person name="Probst A.J."/>
            <person name="Thomas B.C."/>
            <person name="Singh A."/>
            <person name="Wilkins M.J."/>
            <person name="Karaoz U."/>
            <person name="Brodie E.L."/>
            <person name="Williams K.H."/>
            <person name="Hubbard S.S."/>
            <person name="Banfield J.F."/>
        </authorList>
    </citation>
    <scope>NUCLEOTIDE SEQUENCE [LARGE SCALE GENOMIC DNA]</scope>
</reference>
<dbReference type="Gene3D" id="3.40.50.970">
    <property type="match status" value="1"/>
</dbReference>
<dbReference type="InterPro" id="IPR011766">
    <property type="entry name" value="TPP_enzyme_TPP-bd"/>
</dbReference>
<dbReference type="GO" id="GO:0046872">
    <property type="term" value="F:metal ion binding"/>
    <property type="evidence" value="ECO:0007669"/>
    <property type="project" value="UniProtKB-KW"/>
</dbReference>
<dbReference type="EMBL" id="MEWR01000013">
    <property type="protein sequence ID" value="OGC81996.1"/>
    <property type="molecule type" value="Genomic_DNA"/>
</dbReference>
<keyword evidence="4" id="KW-0479">Metal-binding</keyword>
<evidence type="ECO:0000259" key="11">
    <source>
        <dbReference type="Pfam" id="PF12367"/>
    </source>
</evidence>
<dbReference type="GO" id="GO:0030976">
    <property type="term" value="F:thiamine pyrophosphate binding"/>
    <property type="evidence" value="ECO:0007669"/>
    <property type="project" value="InterPro"/>
</dbReference>
<dbReference type="Pfam" id="PF12367">
    <property type="entry name" value="PFO_beta_C"/>
    <property type="match status" value="1"/>
</dbReference>
<dbReference type="InterPro" id="IPR051457">
    <property type="entry name" value="2-oxoacid:Fd_oxidoreductase"/>
</dbReference>
<evidence type="ECO:0000313" key="12">
    <source>
        <dbReference type="EMBL" id="OGC81996.1"/>
    </source>
</evidence>
<dbReference type="Proteomes" id="UP000177614">
    <property type="component" value="Unassembled WGS sequence"/>
</dbReference>
<dbReference type="SUPFAM" id="SSF52518">
    <property type="entry name" value="Thiamin diphosphate-binding fold (THDP-binding)"/>
    <property type="match status" value="1"/>
</dbReference>
<evidence type="ECO:0000256" key="3">
    <source>
        <dbReference type="ARBA" id="ARBA00001966"/>
    </source>
</evidence>
<dbReference type="NCBIfam" id="TIGR02177">
    <property type="entry name" value="PorB_KorB"/>
    <property type="match status" value="1"/>
</dbReference>
<keyword evidence="9" id="KW-0786">Thiamine pyrophosphate</keyword>